<gene>
    <name evidence="2" type="ORF">WJX84_012102</name>
</gene>
<accession>A0AAW1T277</accession>
<evidence type="ECO:0000313" key="3">
    <source>
        <dbReference type="Proteomes" id="UP001485043"/>
    </source>
</evidence>
<name>A0AAW1T277_9CHLO</name>
<organism evidence="2 3">
    <name type="scientific">Apatococcus fuscideae</name>
    <dbReference type="NCBI Taxonomy" id="2026836"/>
    <lineage>
        <taxon>Eukaryota</taxon>
        <taxon>Viridiplantae</taxon>
        <taxon>Chlorophyta</taxon>
        <taxon>core chlorophytes</taxon>
        <taxon>Trebouxiophyceae</taxon>
        <taxon>Chlorellales</taxon>
        <taxon>Chlorellaceae</taxon>
        <taxon>Apatococcus</taxon>
    </lineage>
</organism>
<protein>
    <submittedName>
        <fullName evidence="2">Uncharacterized protein</fullName>
    </submittedName>
</protein>
<dbReference type="Proteomes" id="UP001485043">
    <property type="component" value="Unassembled WGS sequence"/>
</dbReference>
<evidence type="ECO:0000313" key="2">
    <source>
        <dbReference type="EMBL" id="KAK9862983.1"/>
    </source>
</evidence>
<sequence>MSLLRLEARPQVTPLPSIQSEEFIEKELHGSKPGLPGKADPDINTQAQTSPDPPQRGPPQQRQRRRNRQQHDPDDPGQHRQHDHGSRELALAERQRSNTPGQARHGSHAGVDGSGQPYHHVDGQRSNAPGPARRRQQANERRQSHQYANGEHHAPGQVRQRRQPHAAQEASNEAPAGSQSNRSRRERERGTSSQQGKVGAVLRAGGADAPLGEGREGTHELPGSRSMIESKALMEPKRLVPQTLKTVTSLP</sequence>
<dbReference type="EMBL" id="JALJOV010000532">
    <property type="protein sequence ID" value="KAK9862983.1"/>
    <property type="molecule type" value="Genomic_DNA"/>
</dbReference>
<feature type="compositionally biased region" description="Basic and acidic residues" evidence="1">
    <location>
        <begin position="69"/>
        <end position="96"/>
    </location>
</feature>
<comment type="caution">
    <text evidence="2">The sequence shown here is derived from an EMBL/GenBank/DDBJ whole genome shotgun (WGS) entry which is preliminary data.</text>
</comment>
<evidence type="ECO:0000256" key="1">
    <source>
        <dbReference type="SAM" id="MobiDB-lite"/>
    </source>
</evidence>
<keyword evidence="3" id="KW-1185">Reference proteome</keyword>
<dbReference type="AlphaFoldDB" id="A0AAW1T277"/>
<proteinExistence type="predicted"/>
<reference evidence="2 3" key="1">
    <citation type="journal article" date="2024" name="Nat. Commun.">
        <title>Phylogenomics reveals the evolutionary origins of lichenization in chlorophyte algae.</title>
        <authorList>
            <person name="Puginier C."/>
            <person name="Libourel C."/>
            <person name="Otte J."/>
            <person name="Skaloud P."/>
            <person name="Haon M."/>
            <person name="Grisel S."/>
            <person name="Petersen M."/>
            <person name="Berrin J.G."/>
            <person name="Delaux P.M."/>
            <person name="Dal Grande F."/>
            <person name="Keller J."/>
        </authorList>
    </citation>
    <scope>NUCLEOTIDE SEQUENCE [LARGE SCALE GENOMIC DNA]</scope>
    <source>
        <strain evidence="2 3">SAG 2523</strain>
    </source>
</reference>
<feature type="region of interest" description="Disordered" evidence="1">
    <location>
        <begin position="1"/>
        <end position="223"/>
    </location>
</feature>